<evidence type="ECO:0000313" key="3">
    <source>
        <dbReference type="Proteomes" id="UP000325782"/>
    </source>
</evidence>
<keyword evidence="1" id="KW-0472">Membrane</keyword>
<dbReference type="EMBL" id="HQ878327">
    <property type="protein sequence ID" value="AEZ68792.1"/>
    <property type="molecule type" value="Genomic_DNA"/>
</dbReference>
<sequence>MKRYSFFGSTCWFVIIFHVFGSVAVTPFHVRSLEGRSLTLNLKQFESNEKYANITIDSITWEWVPLSGGPHVKLGEFKNGIADQATLDPDVTPRITRMTAEFLIVRDMRTIDAGYYYLIQTSGGQFIETYVFKVAVTPASQNLLPVITVKSSRTNTEECELLLLCTLDGSIANSDHWIVFGCNVTHHIGPTLELSLRRECFRSVVICDNGHSRSAFLPLENFCHKRYPVAQFLTVLTYIFLVTLVGVLLILYVRARARGRRMRSDLYLIQ</sequence>
<proteinExistence type="predicted"/>
<dbReference type="Proteomes" id="UP000325782">
    <property type="component" value="Segment"/>
</dbReference>
<keyword evidence="1" id="KW-0812">Transmembrane</keyword>
<dbReference type="KEGG" id="vg:80532723"/>
<reference evidence="2 3" key="1">
    <citation type="journal article" date="2012" name="PLoS ONE">
        <title>The genome of Chelonid herpesvirus 5 harbors atypical genes.</title>
        <authorList>
            <person name="Ackermann M."/>
            <person name="Koriabine M."/>
            <person name="Hartmann-Fritsch F."/>
            <person name="de Jong P.J."/>
            <person name="Lewis T.D."/>
            <person name="Schetle N."/>
            <person name="Work T.M."/>
            <person name="Dagenais J."/>
            <person name="Balazs G.H."/>
            <person name="Leong J.A."/>
        </authorList>
    </citation>
    <scope>NUCLEOTIDE SEQUENCE [LARGE SCALE GENOMIC DNA]</scope>
</reference>
<protein>
    <submittedName>
        <fullName evidence="2">F-M04 protein</fullName>
    </submittedName>
</protein>
<keyword evidence="1" id="KW-1133">Transmembrane helix</keyword>
<dbReference type="GeneID" id="80532723"/>
<evidence type="ECO:0000256" key="1">
    <source>
        <dbReference type="SAM" id="Phobius"/>
    </source>
</evidence>
<keyword evidence="3" id="KW-1185">Reference proteome</keyword>
<name>K7NWZ1_9ALPH</name>
<dbReference type="RefSeq" id="YP_010795564.1">
    <property type="nucleotide sequence ID" value="NC_075701.1"/>
</dbReference>
<feature type="transmembrane region" description="Helical" evidence="1">
    <location>
        <begin position="232"/>
        <end position="253"/>
    </location>
</feature>
<accession>K7NWZ1</accession>
<evidence type="ECO:0000313" key="2">
    <source>
        <dbReference type="EMBL" id="AEZ68792.1"/>
    </source>
</evidence>
<organism evidence="2 3">
    <name type="scientific">Chelonid alphaherpesvirus 5</name>
    <dbReference type="NCBI Taxonomy" id="702736"/>
    <lineage>
        <taxon>Viruses</taxon>
        <taxon>Duplodnaviria</taxon>
        <taxon>Heunggongvirae</taxon>
        <taxon>Peploviricota</taxon>
        <taxon>Herviviricetes</taxon>
        <taxon>Herpesvirales</taxon>
        <taxon>Orthoherpesviridae</taxon>
        <taxon>Alphaherpesvirinae</taxon>
        <taxon>Scutavirus</taxon>
        <taxon>Scutavirus chelonidalpha5</taxon>
    </lineage>
</organism>
<gene>
    <name evidence="2" type="primary">F-M04</name>
</gene>